<evidence type="ECO:0000256" key="1">
    <source>
        <dbReference type="SAM" id="Phobius"/>
    </source>
</evidence>
<accession>A0A133UT39</accession>
<evidence type="ECO:0000313" key="2">
    <source>
        <dbReference type="EMBL" id="KXA97401.1"/>
    </source>
</evidence>
<protein>
    <recommendedName>
        <fullName evidence="4">Hydrogenase</fullName>
    </recommendedName>
</protein>
<keyword evidence="1" id="KW-0472">Membrane</keyword>
<keyword evidence="3" id="KW-1185">Reference proteome</keyword>
<gene>
    <name evidence="2" type="ORF">AKJ38_01330</name>
</gene>
<proteinExistence type="predicted"/>
<feature type="transmembrane region" description="Helical" evidence="1">
    <location>
        <begin position="103"/>
        <end position="124"/>
    </location>
</feature>
<dbReference type="Gene3D" id="1.20.58.1610">
    <property type="entry name" value="NADH:ubiquinone/plastoquinone oxidoreductase, chain 3"/>
    <property type="match status" value="1"/>
</dbReference>
<dbReference type="AlphaFoldDB" id="A0A133UT39"/>
<name>A0A133UT39_9EURY</name>
<comment type="caution">
    <text evidence="2">The sequence shown here is derived from an EMBL/GenBank/DDBJ whole genome shotgun (WGS) entry which is preliminary data.</text>
</comment>
<evidence type="ECO:0000313" key="3">
    <source>
        <dbReference type="Proteomes" id="UP000070414"/>
    </source>
</evidence>
<keyword evidence="1" id="KW-1133">Transmembrane helix</keyword>
<dbReference type="InterPro" id="IPR038430">
    <property type="entry name" value="NDAH_ubi_oxred_su3_sf"/>
</dbReference>
<dbReference type="Proteomes" id="UP000070414">
    <property type="component" value="Unassembled WGS sequence"/>
</dbReference>
<organism evidence="2 3">
    <name type="scientific">candidate division MSBL1 archaeon SCGC-AAA259I14</name>
    <dbReference type="NCBI Taxonomy" id="1698268"/>
    <lineage>
        <taxon>Archaea</taxon>
        <taxon>Methanobacteriati</taxon>
        <taxon>Methanobacteriota</taxon>
        <taxon>candidate division MSBL1</taxon>
    </lineage>
</organism>
<dbReference type="EMBL" id="LHXS01000014">
    <property type="protein sequence ID" value="KXA97401.1"/>
    <property type="molecule type" value="Genomic_DNA"/>
</dbReference>
<reference evidence="2 3" key="1">
    <citation type="journal article" date="2016" name="Sci. Rep.">
        <title>Metabolic traits of an uncultured archaeal lineage -MSBL1- from brine pools of the Red Sea.</title>
        <authorList>
            <person name="Mwirichia R."/>
            <person name="Alam I."/>
            <person name="Rashid M."/>
            <person name="Vinu M."/>
            <person name="Ba-Alawi W."/>
            <person name="Anthony Kamau A."/>
            <person name="Kamanda Ngugi D."/>
            <person name="Goker M."/>
            <person name="Klenk H.P."/>
            <person name="Bajic V."/>
            <person name="Stingl U."/>
        </authorList>
    </citation>
    <scope>NUCLEOTIDE SEQUENCE [LARGE SCALE GENOMIC DNA]</scope>
    <source>
        <strain evidence="2">SCGC-AAA259I14</strain>
    </source>
</reference>
<feature type="transmembrane region" description="Helical" evidence="1">
    <location>
        <begin position="12"/>
        <end position="30"/>
    </location>
</feature>
<evidence type="ECO:0008006" key="4">
    <source>
        <dbReference type="Google" id="ProtNLM"/>
    </source>
</evidence>
<sequence>MVSFGLESYWGPIIASIIMLIGAVIAWLLVSWSRSGAPKNPTKEKLSTYACGEDVKEKRTVPSDMEIEETRPHGEMFFSPIREVFRGFYDSIRAGHTGELSTYLIWLVFGVVVFLVIIWAILILI</sequence>
<keyword evidence="1" id="KW-0812">Transmembrane</keyword>